<dbReference type="Proteomes" id="UP000708208">
    <property type="component" value="Unassembled WGS sequence"/>
</dbReference>
<organism evidence="1 2">
    <name type="scientific">Allacma fusca</name>
    <dbReference type="NCBI Taxonomy" id="39272"/>
    <lineage>
        <taxon>Eukaryota</taxon>
        <taxon>Metazoa</taxon>
        <taxon>Ecdysozoa</taxon>
        <taxon>Arthropoda</taxon>
        <taxon>Hexapoda</taxon>
        <taxon>Collembola</taxon>
        <taxon>Symphypleona</taxon>
        <taxon>Sminthuridae</taxon>
        <taxon>Allacma</taxon>
    </lineage>
</organism>
<name>A0A8J2L4I6_9HEXA</name>
<reference evidence="1" key="1">
    <citation type="submission" date="2021-06" db="EMBL/GenBank/DDBJ databases">
        <authorList>
            <person name="Hodson N. C."/>
            <person name="Mongue J. A."/>
            <person name="Jaron S. K."/>
        </authorList>
    </citation>
    <scope>NUCLEOTIDE SEQUENCE</scope>
</reference>
<comment type="caution">
    <text evidence="1">The sequence shown here is derived from an EMBL/GenBank/DDBJ whole genome shotgun (WGS) entry which is preliminary data.</text>
</comment>
<evidence type="ECO:0000313" key="1">
    <source>
        <dbReference type="EMBL" id="CAG7824913.1"/>
    </source>
</evidence>
<feature type="non-terminal residue" evidence="1">
    <location>
        <position position="1"/>
    </location>
</feature>
<accession>A0A8J2L4I6</accession>
<protein>
    <submittedName>
        <fullName evidence="1">Uncharacterized protein</fullName>
    </submittedName>
</protein>
<gene>
    <name evidence="1" type="ORF">AFUS01_LOCUS35046</name>
</gene>
<keyword evidence="2" id="KW-1185">Reference proteome</keyword>
<sequence length="48" mass="5555">MILKQDHSEGWTCSESPDAGRFRLFFTFFNRIIDALLNGAFYGVQQNL</sequence>
<evidence type="ECO:0000313" key="2">
    <source>
        <dbReference type="Proteomes" id="UP000708208"/>
    </source>
</evidence>
<proteinExistence type="predicted"/>
<dbReference type="EMBL" id="CAJVCH010534436">
    <property type="protein sequence ID" value="CAG7824913.1"/>
    <property type="molecule type" value="Genomic_DNA"/>
</dbReference>
<dbReference type="AlphaFoldDB" id="A0A8J2L4I6"/>